<reference evidence="1" key="1">
    <citation type="submission" date="2021-04" db="EMBL/GenBank/DDBJ databases">
        <title>Genome sequence of Woronichinia naegeliana from Washington state freshwater lake bloom.</title>
        <authorList>
            <person name="Dreher T.W."/>
        </authorList>
    </citation>
    <scope>NUCLEOTIDE SEQUENCE</scope>
    <source>
        <strain evidence="1">WA131</strain>
    </source>
</reference>
<name>A0A977L0C6_9CYAN</name>
<dbReference type="AlphaFoldDB" id="A0A977L0C6"/>
<sequence length="316" mass="35715">MDTTARHKFLDRIATFRNALDSEIVISEGLAETDHNKRARILRNGLAIIGYTILEDFLKTRTGEVLNQVGSVGNENIPFERLPQALKDASIFDALQGLAAYIKTNKKDIENPISFVQEQTNKIASTQSNSYELSPFSMGWTQANVTQENIRDSLVTFGIDGGWNAIQQVTSLAGVTLLAPQESFKNAYLRRNKAAHDADADSPYDDLLNYIKEATAIAFSFDALITKSLYFVSQQDEGYLQNNKNYIKAGNLKIRFIIYNNGQWKRFDILQGEAINSSSDYQELVSSFRTRQTGKDEIIIIKNERNDIIDWELYSL</sequence>
<accession>A0A977L0C6</accession>
<protein>
    <recommendedName>
        <fullName evidence="2">RiboL-PSP-HEPN domain-containing protein</fullName>
    </recommendedName>
</protein>
<proteinExistence type="predicted"/>
<organism evidence="1">
    <name type="scientific">Woronichinia naegeliana WA131</name>
    <dbReference type="NCBI Taxonomy" id="2824559"/>
    <lineage>
        <taxon>Bacteria</taxon>
        <taxon>Bacillati</taxon>
        <taxon>Cyanobacteriota</taxon>
        <taxon>Cyanophyceae</taxon>
        <taxon>Synechococcales</taxon>
        <taxon>Coelosphaeriaceae</taxon>
        <taxon>Woronichinia</taxon>
    </lineage>
</organism>
<evidence type="ECO:0008006" key="2">
    <source>
        <dbReference type="Google" id="ProtNLM"/>
    </source>
</evidence>
<evidence type="ECO:0000313" key="1">
    <source>
        <dbReference type="EMBL" id="UXE63212.1"/>
    </source>
</evidence>
<dbReference type="Proteomes" id="UP001065613">
    <property type="component" value="Chromosome"/>
</dbReference>
<gene>
    <name evidence="1" type="ORF">KA717_11440</name>
</gene>
<dbReference type="KEGG" id="wna:KA717_11440"/>
<dbReference type="EMBL" id="CP073041">
    <property type="protein sequence ID" value="UXE63212.1"/>
    <property type="molecule type" value="Genomic_DNA"/>
</dbReference>